<evidence type="ECO:0000256" key="7">
    <source>
        <dbReference type="ARBA" id="ARBA00023224"/>
    </source>
</evidence>
<feature type="transmembrane region" description="Helical" evidence="8">
    <location>
        <begin position="352"/>
        <end position="370"/>
    </location>
</feature>
<gene>
    <name evidence="9" type="ORF">Zmor_019951</name>
</gene>
<reference evidence="9" key="1">
    <citation type="journal article" date="2023" name="G3 (Bethesda)">
        <title>Whole genome assemblies of Zophobas morio and Tenebrio molitor.</title>
        <authorList>
            <person name="Kaur S."/>
            <person name="Stinson S.A."/>
            <person name="diCenzo G.C."/>
        </authorList>
    </citation>
    <scope>NUCLEOTIDE SEQUENCE</scope>
    <source>
        <strain evidence="9">QUZm001</strain>
    </source>
</reference>
<keyword evidence="3 8" id="KW-0812">Transmembrane</keyword>
<feature type="transmembrane region" description="Helical" evidence="8">
    <location>
        <begin position="43"/>
        <end position="62"/>
    </location>
</feature>
<evidence type="ECO:0000256" key="4">
    <source>
        <dbReference type="ARBA" id="ARBA00022989"/>
    </source>
</evidence>
<dbReference type="Pfam" id="PF08395">
    <property type="entry name" value="7tm_7"/>
    <property type="match status" value="1"/>
</dbReference>
<organism evidence="9 10">
    <name type="scientific">Zophobas morio</name>
    <dbReference type="NCBI Taxonomy" id="2755281"/>
    <lineage>
        <taxon>Eukaryota</taxon>
        <taxon>Metazoa</taxon>
        <taxon>Ecdysozoa</taxon>
        <taxon>Arthropoda</taxon>
        <taxon>Hexapoda</taxon>
        <taxon>Insecta</taxon>
        <taxon>Pterygota</taxon>
        <taxon>Neoptera</taxon>
        <taxon>Endopterygota</taxon>
        <taxon>Coleoptera</taxon>
        <taxon>Polyphaga</taxon>
        <taxon>Cucujiformia</taxon>
        <taxon>Tenebrionidae</taxon>
        <taxon>Zophobas</taxon>
    </lineage>
</organism>
<evidence type="ECO:0000313" key="9">
    <source>
        <dbReference type="EMBL" id="KAJ3648118.1"/>
    </source>
</evidence>
<dbReference type="GO" id="GO:0005886">
    <property type="term" value="C:plasma membrane"/>
    <property type="evidence" value="ECO:0007669"/>
    <property type="project" value="UniProtKB-SubCell"/>
</dbReference>
<dbReference type="GO" id="GO:0030425">
    <property type="term" value="C:dendrite"/>
    <property type="evidence" value="ECO:0007669"/>
    <property type="project" value="TreeGrafter"/>
</dbReference>
<dbReference type="PANTHER" id="PTHR21143">
    <property type="entry name" value="INVERTEBRATE GUSTATORY RECEPTOR"/>
    <property type="match status" value="1"/>
</dbReference>
<dbReference type="GO" id="GO:0043025">
    <property type="term" value="C:neuronal cell body"/>
    <property type="evidence" value="ECO:0007669"/>
    <property type="project" value="TreeGrafter"/>
</dbReference>
<accession>A0AA38I0Q1</accession>
<evidence type="ECO:0000313" key="10">
    <source>
        <dbReference type="Proteomes" id="UP001168821"/>
    </source>
</evidence>
<keyword evidence="5 8" id="KW-0472">Membrane</keyword>
<keyword evidence="4 8" id="KW-1133">Transmembrane helix</keyword>
<proteinExistence type="inferred from homology"/>
<keyword evidence="6 8" id="KW-0675">Receptor</keyword>
<evidence type="ECO:0000256" key="6">
    <source>
        <dbReference type="ARBA" id="ARBA00023170"/>
    </source>
</evidence>
<keyword evidence="7 8" id="KW-0807">Transducer</keyword>
<evidence type="ECO:0000256" key="1">
    <source>
        <dbReference type="ARBA" id="ARBA00004651"/>
    </source>
</evidence>
<evidence type="ECO:0000256" key="5">
    <source>
        <dbReference type="ARBA" id="ARBA00023136"/>
    </source>
</evidence>
<comment type="function">
    <text evidence="8">Gustatory receptor which mediates acceptance or avoidance behavior, depending on its substrates.</text>
</comment>
<keyword evidence="10" id="KW-1185">Reference proteome</keyword>
<protein>
    <recommendedName>
        <fullName evidence="8">Gustatory receptor</fullName>
    </recommendedName>
</protein>
<comment type="similarity">
    <text evidence="8">Belongs to the insect chemoreceptor superfamily. Gustatory receptor (GR) family.</text>
</comment>
<feature type="transmembrane region" description="Helical" evidence="8">
    <location>
        <begin position="131"/>
        <end position="153"/>
    </location>
</feature>
<feature type="transmembrane region" description="Helical" evidence="8">
    <location>
        <begin position="82"/>
        <end position="101"/>
    </location>
</feature>
<comment type="subcellular location">
    <subcellularLocation>
        <location evidence="1 8">Cell membrane</location>
        <topology evidence="1 8">Multi-pass membrane protein</topology>
    </subcellularLocation>
</comment>
<sequence length="389" mass="45612">MSSNLAVTDINFIKHLHQYLSLFLITPWYDFDRNLLLRPKTQKVYAIMLLLISCLRMCYIITQQNIHKVYERLTLSQKFTWYATYVAMSGTMVVALLKSCVYSTENWRKFFTNLQHIDASLPNYKKSERNFYIFFYTKQVVFVVITLVELYGWSAFLQMSFLETLFTTCAIESFYEFLIVLLLDGLLGCLKTRYKALNAKLLKIPEKGKFVQDLRSIVHDYRILGETVAMFNKIFGYQIVLIIFHFGLEMITSLSFTFVPPGFYTSEDMHFPLVLAISLLLLWMLYNFLNIVLPINSTLRESRKFVDLLYQSQDHCQEGSMEMDALSRLVHYSRNFMIEFNAAELITINKTVIFSVMANVAMYLIIVFQVDQSQYQRLVFNENVCNCSV</sequence>
<comment type="caution">
    <text evidence="9">The sequence shown here is derived from an EMBL/GenBank/DDBJ whole genome shotgun (WGS) entry which is preliminary data.</text>
</comment>
<dbReference type="GO" id="GO:0008049">
    <property type="term" value="P:male courtship behavior"/>
    <property type="evidence" value="ECO:0007669"/>
    <property type="project" value="TreeGrafter"/>
</dbReference>
<dbReference type="GO" id="GO:0050909">
    <property type="term" value="P:sensory perception of taste"/>
    <property type="evidence" value="ECO:0007669"/>
    <property type="project" value="InterPro"/>
</dbReference>
<evidence type="ECO:0000256" key="8">
    <source>
        <dbReference type="RuleBase" id="RU363108"/>
    </source>
</evidence>
<feature type="transmembrane region" description="Helical" evidence="8">
    <location>
        <begin position="173"/>
        <end position="190"/>
    </location>
</feature>
<keyword evidence="2 8" id="KW-1003">Cell membrane</keyword>
<feature type="transmembrane region" description="Helical" evidence="8">
    <location>
        <begin position="239"/>
        <end position="259"/>
    </location>
</feature>
<dbReference type="GO" id="GO:0030424">
    <property type="term" value="C:axon"/>
    <property type="evidence" value="ECO:0007669"/>
    <property type="project" value="TreeGrafter"/>
</dbReference>
<evidence type="ECO:0000256" key="3">
    <source>
        <dbReference type="ARBA" id="ARBA00022692"/>
    </source>
</evidence>
<dbReference type="GO" id="GO:0007165">
    <property type="term" value="P:signal transduction"/>
    <property type="evidence" value="ECO:0007669"/>
    <property type="project" value="UniProtKB-KW"/>
</dbReference>
<dbReference type="PANTHER" id="PTHR21143:SF104">
    <property type="entry name" value="GUSTATORY RECEPTOR 8A-RELATED"/>
    <property type="match status" value="1"/>
</dbReference>
<dbReference type="Proteomes" id="UP001168821">
    <property type="component" value="Unassembled WGS sequence"/>
</dbReference>
<evidence type="ECO:0000256" key="2">
    <source>
        <dbReference type="ARBA" id="ARBA00022475"/>
    </source>
</evidence>
<dbReference type="InterPro" id="IPR013604">
    <property type="entry name" value="7TM_chemorcpt"/>
</dbReference>
<dbReference type="GO" id="GO:0007635">
    <property type="term" value="P:chemosensory behavior"/>
    <property type="evidence" value="ECO:0007669"/>
    <property type="project" value="TreeGrafter"/>
</dbReference>
<name>A0AA38I0Q1_9CUCU</name>
<dbReference type="AlphaFoldDB" id="A0AA38I0Q1"/>
<dbReference type="EMBL" id="JALNTZ010000006">
    <property type="protein sequence ID" value="KAJ3648118.1"/>
    <property type="molecule type" value="Genomic_DNA"/>
</dbReference>
<comment type="caution">
    <text evidence="8">Lacks conserved residue(s) required for the propagation of feature annotation.</text>
</comment>
<feature type="transmembrane region" description="Helical" evidence="8">
    <location>
        <begin position="271"/>
        <end position="293"/>
    </location>
</feature>
<feature type="transmembrane region" description="Helical" evidence="8">
    <location>
        <begin position="12"/>
        <end position="31"/>
    </location>
</feature>